<dbReference type="OrthoDB" id="2986269at2"/>
<dbReference type="InterPro" id="IPR006108">
    <property type="entry name" value="3HC_DH_C"/>
</dbReference>
<evidence type="ECO:0000313" key="3">
    <source>
        <dbReference type="Proteomes" id="UP000298284"/>
    </source>
</evidence>
<feature type="domain" description="3-hydroxyacyl-CoA dehydrogenase C-terminal" evidence="1">
    <location>
        <begin position="137"/>
        <end position="217"/>
    </location>
</feature>
<dbReference type="SUPFAM" id="SSF48179">
    <property type="entry name" value="6-phosphogluconate dehydrogenase C-terminal domain-like"/>
    <property type="match status" value="1"/>
</dbReference>
<dbReference type="EMBL" id="SRKZ01000007">
    <property type="protein sequence ID" value="TGD78021.1"/>
    <property type="molecule type" value="Genomic_DNA"/>
</dbReference>
<sequence>MHLFIVGGEAVEAELRAKFGLGHTYDFCEASAPDLLTRLGAADVGFDLREWPELHYEQPRQPLFYGTCTKSLAQLFHKEAPPFGAVFGLCALPTMLNREHLEVSLFRPEDAAQLAQLCAKLGTRFCLVPDRVGLLSPRLVCVFINEACYLLQTGAASVADIEQTMKLRLGTELGPFAWANSIGLGHVYQTLEALYYDTHEGRYKPCSLLKAMFLQGQHFNLPAEEV</sequence>
<organism evidence="2 3">
    <name type="scientific">Hymenobacter wooponensis</name>
    <dbReference type="NCBI Taxonomy" id="1525360"/>
    <lineage>
        <taxon>Bacteria</taxon>
        <taxon>Pseudomonadati</taxon>
        <taxon>Bacteroidota</taxon>
        <taxon>Cytophagia</taxon>
        <taxon>Cytophagales</taxon>
        <taxon>Hymenobacteraceae</taxon>
        <taxon>Hymenobacter</taxon>
    </lineage>
</organism>
<protein>
    <submittedName>
        <fullName evidence="2">3-hydroxyacyl-CoA dehydrogenase</fullName>
    </submittedName>
</protein>
<evidence type="ECO:0000259" key="1">
    <source>
        <dbReference type="Pfam" id="PF00725"/>
    </source>
</evidence>
<keyword evidence="3" id="KW-1185">Reference proteome</keyword>
<dbReference type="PANTHER" id="PTHR48075:SF5">
    <property type="entry name" value="3-HYDROXYBUTYRYL-COA DEHYDROGENASE"/>
    <property type="match status" value="1"/>
</dbReference>
<evidence type="ECO:0000313" key="2">
    <source>
        <dbReference type="EMBL" id="TGD78021.1"/>
    </source>
</evidence>
<dbReference type="Gene3D" id="1.10.1040.10">
    <property type="entry name" value="N-(1-d-carboxylethyl)-l-norvaline Dehydrogenase, domain 2"/>
    <property type="match status" value="1"/>
</dbReference>
<dbReference type="Proteomes" id="UP000298284">
    <property type="component" value="Unassembled WGS sequence"/>
</dbReference>
<dbReference type="InterPro" id="IPR013328">
    <property type="entry name" value="6PGD_dom2"/>
</dbReference>
<dbReference type="GO" id="GO:0016616">
    <property type="term" value="F:oxidoreductase activity, acting on the CH-OH group of donors, NAD or NADP as acceptor"/>
    <property type="evidence" value="ECO:0007669"/>
    <property type="project" value="InterPro"/>
</dbReference>
<dbReference type="RefSeq" id="WP_135532691.1">
    <property type="nucleotide sequence ID" value="NZ_SRKZ01000007.1"/>
</dbReference>
<name>A0A4Z0MER6_9BACT</name>
<dbReference type="PANTHER" id="PTHR48075">
    <property type="entry name" value="3-HYDROXYACYL-COA DEHYDROGENASE FAMILY PROTEIN"/>
    <property type="match status" value="1"/>
</dbReference>
<dbReference type="AlphaFoldDB" id="A0A4Z0MER6"/>
<accession>A0A4Z0MER6</accession>
<reference evidence="2 3" key="1">
    <citation type="submission" date="2019-04" db="EMBL/GenBank/DDBJ databases">
        <authorList>
            <person name="Feng G."/>
            <person name="Zhang J."/>
            <person name="Zhu H."/>
        </authorList>
    </citation>
    <scope>NUCLEOTIDE SEQUENCE [LARGE SCALE GENOMIC DNA]</scope>
    <source>
        <strain evidence="2 3">JCM 19491</strain>
    </source>
</reference>
<dbReference type="Pfam" id="PF00725">
    <property type="entry name" value="3HCDH"/>
    <property type="match status" value="1"/>
</dbReference>
<proteinExistence type="predicted"/>
<gene>
    <name evidence="2" type="ORF">EU557_22310</name>
</gene>
<comment type="caution">
    <text evidence="2">The sequence shown here is derived from an EMBL/GenBank/DDBJ whole genome shotgun (WGS) entry which is preliminary data.</text>
</comment>
<dbReference type="InterPro" id="IPR008927">
    <property type="entry name" value="6-PGluconate_DH-like_C_sf"/>
</dbReference>
<dbReference type="GO" id="GO:0006631">
    <property type="term" value="P:fatty acid metabolic process"/>
    <property type="evidence" value="ECO:0007669"/>
    <property type="project" value="InterPro"/>
</dbReference>